<evidence type="ECO:0008006" key="4">
    <source>
        <dbReference type="Google" id="ProtNLM"/>
    </source>
</evidence>
<name>A0ABU8BJ15_9BRAD</name>
<evidence type="ECO:0000313" key="3">
    <source>
        <dbReference type="Proteomes" id="UP001364224"/>
    </source>
</evidence>
<evidence type="ECO:0000256" key="1">
    <source>
        <dbReference type="SAM" id="SignalP"/>
    </source>
</evidence>
<reference evidence="2 3" key="1">
    <citation type="submission" date="2024-02" db="EMBL/GenBank/DDBJ databases">
        <title>Adaptive strategies in a cosmopolitan and abundant soil bacterium.</title>
        <authorList>
            <person name="Carini P."/>
        </authorList>
    </citation>
    <scope>NUCLEOTIDE SEQUENCE [LARGE SCALE GENOMIC DNA]</scope>
    <source>
        <strain evidence="2 3">AZCC 1608</strain>
    </source>
</reference>
<proteinExistence type="predicted"/>
<sequence>MKLLVATAMLLALATGTARADSENCRKSREYLLGTPGGDLSLTPQAYNDLFKTCIATSAMPNVKDAYILRDGGIAVVPKQDSVAATAATLAQFCDAHPHGVLRFITAKEKLAIRSVTDVARMSSTSSTPCKKIKGLS</sequence>
<comment type="caution">
    <text evidence="2">The sequence shown here is derived from an EMBL/GenBank/DDBJ whole genome shotgun (WGS) entry which is preliminary data.</text>
</comment>
<dbReference type="RefSeq" id="WP_334485640.1">
    <property type="nucleotide sequence ID" value="NZ_JAZHRV010000001.1"/>
</dbReference>
<organism evidence="2 3">
    <name type="scientific">Bradyrhizobium algeriense</name>
    <dbReference type="NCBI Taxonomy" id="634784"/>
    <lineage>
        <taxon>Bacteria</taxon>
        <taxon>Pseudomonadati</taxon>
        <taxon>Pseudomonadota</taxon>
        <taxon>Alphaproteobacteria</taxon>
        <taxon>Hyphomicrobiales</taxon>
        <taxon>Nitrobacteraceae</taxon>
        <taxon>Bradyrhizobium</taxon>
    </lineage>
</organism>
<dbReference type="EMBL" id="JAZHRV010000001">
    <property type="protein sequence ID" value="MEH2558524.1"/>
    <property type="molecule type" value="Genomic_DNA"/>
</dbReference>
<accession>A0ABU8BJ15</accession>
<evidence type="ECO:0000313" key="2">
    <source>
        <dbReference type="EMBL" id="MEH2558524.1"/>
    </source>
</evidence>
<feature type="signal peptide" evidence="1">
    <location>
        <begin position="1"/>
        <end position="20"/>
    </location>
</feature>
<feature type="chain" id="PRO_5045922960" description="Rap1a immunity protein domain-containing protein" evidence="1">
    <location>
        <begin position="21"/>
        <end position="137"/>
    </location>
</feature>
<keyword evidence="3" id="KW-1185">Reference proteome</keyword>
<keyword evidence="1" id="KW-0732">Signal</keyword>
<dbReference type="Proteomes" id="UP001364224">
    <property type="component" value="Unassembled WGS sequence"/>
</dbReference>
<protein>
    <recommendedName>
        <fullName evidence="4">Rap1a immunity protein domain-containing protein</fullName>
    </recommendedName>
</protein>
<gene>
    <name evidence="2" type="ORF">V1286_006053</name>
</gene>